<protein>
    <submittedName>
        <fullName evidence="1">HAD superfamily hydrolase (TIGR01509 family)/HAD superfamily hydrolase (TIGR01549 family)</fullName>
    </submittedName>
</protein>
<name>A0A327ZGK8_9ACTN</name>
<dbReference type="AlphaFoldDB" id="A0A327ZGK8"/>
<proteinExistence type="predicted"/>
<dbReference type="SFLD" id="SFLDS00003">
    <property type="entry name" value="Haloacid_Dehalogenase"/>
    <property type="match status" value="1"/>
</dbReference>
<comment type="caution">
    <text evidence="1">The sequence shown here is derived from an EMBL/GenBank/DDBJ whole genome shotgun (WGS) entry which is preliminary data.</text>
</comment>
<dbReference type="NCBIfam" id="TIGR01549">
    <property type="entry name" value="HAD-SF-IA-v1"/>
    <property type="match status" value="1"/>
</dbReference>
<dbReference type="OrthoDB" id="3362560at2"/>
<dbReference type="Gene3D" id="3.40.50.1000">
    <property type="entry name" value="HAD superfamily/HAD-like"/>
    <property type="match status" value="1"/>
</dbReference>
<dbReference type="RefSeq" id="WP_111650472.1">
    <property type="nucleotide sequence ID" value="NZ_JACHWI010000007.1"/>
</dbReference>
<keyword evidence="2" id="KW-1185">Reference proteome</keyword>
<keyword evidence="1" id="KW-0378">Hydrolase</keyword>
<dbReference type="InterPro" id="IPR036412">
    <property type="entry name" value="HAD-like_sf"/>
</dbReference>
<organism evidence="1 2">
    <name type="scientific">Actinoplanes lutulentus</name>
    <dbReference type="NCBI Taxonomy" id="1287878"/>
    <lineage>
        <taxon>Bacteria</taxon>
        <taxon>Bacillati</taxon>
        <taxon>Actinomycetota</taxon>
        <taxon>Actinomycetes</taxon>
        <taxon>Micromonosporales</taxon>
        <taxon>Micromonosporaceae</taxon>
        <taxon>Actinoplanes</taxon>
    </lineage>
</organism>
<dbReference type="EMBL" id="QLMJ01000008">
    <property type="protein sequence ID" value="RAK36674.1"/>
    <property type="molecule type" value="Genomic_DNA"/>
</dbReference>
<dbReference type="PANTHER" id="PTHR46649">
    <property type="match status" value="1"/>
</dbReference>
<dbReference type="PRINTS" id="PR00413">
    <property type="entry name" value="HADHALOGNASE"/>
</dbReference>
<evidence type="ECO:0000313" key="2">
    <source>
        <dbReference type="Proteomes" id="UP000249341"/>
    </source>
</evidence>
<accession>A0A327ZGK8</accession>
<sequence length="240" mass="26049">MVIDGVIFDFHGTLVDGGDPDRWVASALRHLAESGKTAPELTGSEFKSLSDHLDHIWQHAHTIDPNSDRDLDHARHHDVFTRTVALHPGVEPELIEALYAVMPDQWFPFDDTLPVLKELKARGTKVVVLSNIGLDIRPHLTRTGILDLVDDVILSFEVGLVKPDPAIFAHALELLGVPGDRTLMVGDSARDDVGGAALSIRTLILPRTEGPLHGLDSVLHLVGATNNNATDGAHQGISLR</sequence>
<dbReference type="Proteomes" id="UP000249341">
    <property type="component" value="Unassembled WGS sequence"/>
</dbReference>
<dbReference type="PANTHER" id="PTHR46649:SF4">
    <property type="entry name" value="HALOACID DEHALOGENASE-LIKE HYDROLASE (HAD) SUPERFAMILY PROTEIN"/>
    <property type="match status" value="1"/>
</dbReference>
<dbReference type="SFLD" id="SFLDG01129">
    <property type="entry name" value="C1.5:_HAD__Beta-PGM__Phosphata"/>
    <property type="match status" value="1"/>
</dbReference>
<dbReference type="InterPro" id="IPR023214">
    <property type="entry name" value="HAD_sf"/>
</dbReference>
<evidence type="ECO:0000313" key="1">
    <source>
        <dbReference type="EMBL" id="RAK36674.1"/>
    </source>
</evidence>
<dbReference type="InterPro" id="IPR006439">
    <property type="entry name" value="HAD-SF_hydro_IA"/>
</dbReference>
<dbReference type="Pfam" id="PF00702">
    <property type="entry name" value="Hydrolase"/>
    <property type="match status" value="1"/>
</dbReference>
<dbReference type="NCBIfam" id="TIGR01509">
    <property type="entry name" value="HAD-SF-IA-v3"/>
    <property type="match status" value="1"/>
</dbReference>
<dbReference type="GO" id="GO:0016787">
    <property type="term" value="F:hydrolase activity"/>
    <property type="evidence" value="ECO:0007669"/>
    <property type="project" value="UniProtKB-KW"/>
</dbReference>
<reference evidence="1 2" key="1">
    <citation type="submission" date="2018-06" db="EMBL/GenBank/DDBJ databases">
        <title>Genomic Encyclopedia of Type Strains, Phase III (KMG-III): the genomes of soil and plant-associated and newly described type strains.</title>
        <authorList>
            <person name="Whitman W."/>
        </authorList>
    </citation>
    <scope>NUCLEOTIDE SEQUENCE [LARGE SCALE GENOMIC DNA]</scope>
    <source>
        <strain evidence="1 2">CGMCC 4.7090</strain>
    </source>
</reference>
<dbReference type="SUPFAM" id="SSF56784">
    <property type="entry name" value="HAD-like"/>
    <property type="match status" value="1"/>
</dbReference>
<gene>
    <name evidence="1" type="ORF">B0I29_108264</name>
</gene>